<feature type="transmembrane region" description="Helical" evidence="1">
    <location>
        <begin position="164"/>
        <end position="197"/>
    </location>
</feature>
<dbReference type="Pfam" id="PF20151">
    <property type="entry name" value="DUF6533"/>
    <property type="match status" value="1"/>
</dbReference>
<dbReference type="InterPro" id="IPR045340">
    <property type="entry name" value="DUF6533"/>
</dbReference>
<evidence type="ECO:0000259" key="3">
    <source>
        <dbReference type="Pfam" id="PF20151"/>
    </source>
</evidence>
<accession>A0A9P5PXY0</accession>
<feature type="signal peptide" evidence="2">
    <location>
        <begin position="1"/>
        <end position="19"/>
    </location>
</feature>
<dbReference type="Proteomes" id="UP000772434">
    <property type="component" value="Unassembled WGS sequence"/>
</dbReference>
<keyword evidence="1" id="KW-0812">Transmembrane</keyword>
<feature type="domain" description="DUF6533" evidence="3">
    <location>
        <begin position="1"/>
        <end position="38"/>
    </location>
</feature>
<feature type="non-terminal residue" evidence="4">
    <location>
        <position position="222"/>
    </location>
</feature>
<evidence type="ECO:0000256" key="2">
    <source>
        <dbReference type="SAM" id="SignalP"/>
    </source>
</evidence>
<keyword evidence="2" id="KW-0732">Signal</keyword>
<comment type="caution">
    <text evidence="4">The sequence shown here is derived from an EMBL/GenBank/DDBJ whole genome shotgun (WGS) entry which is preliminary data.</text>
</comment>
<organism evidence="4 5">
    <name type="scientific">Rhodocollybia butyracea</name>
    <dbReference type="NCBI Taxonomy" id="206335"/>
    <lineage>
        <taxon>Eukaryota</taxon>
        <taxon>Fungi</taxon>
        <taxon>Dikarya</taxon>
        <taxon>Basidiomycota</taxon>
        <taxon>Agaricomycotina</taxon>
        <taxon>Agaricomycetes</taxon>
        <taxon>Agaricomycetidae</taxon>
        <taxon>Agaricales</taxon>
        <taxon>Marasmiineae</taxon>
        <taxon>Omphalotaceae</taxon>
        <taxon>Rhodocollybia</taxon>
    </lineage>
</organism>
<evidence type="ECO:0000313" key="4">
    <source>
        <dbReference type="EMBL" id="KAF9070512.1"/>
    </source>
</evidence>
<dbReference type="OrthoDB" id="3350812at2759"/>
<sequence length="222" mass="25250">LFLYDWMLLLPVELDVVWSEKLQPLNVLYIIQRYMPFVDTIGLLFAGKDDCSCLSCAHVSEVSSPRTGMYITGIALTEVVLAMRTQALWGKDIRLTVGLTIFFVGCWVPNFYIVHRWIDSETYMPSPLPWTGCVILGGKPILFLGWVILMVYKAGQLMYVLDMVSVIHLIPVILTLMLIPGFAYCVLFFSLSMMALFKFSSLSSYSPLRKLVCLDHCSVPRW</sequence>
<dbReference type="AlphaFoldDB" id="A0A9P5PXY0"/>
<keyword evidence="5" id="KW-1185">Reference proteome</keyword>
<keyword evidence="1" id="KW-1133">Transmembrane helix</keyword>
<feature type="chain" id="PRO_5040456781" description="DUF6533 domain-containing protein" evidence="2">
    <location>
        <begin position="20"/>
        <end position="222"/>
    </location>
</feature>
<keyword evidence="1" id="KW-0472">Membrane</keyword>
<evidence type="ECO:0000256" key="1">
    <source>
        <dbReference type="SAM" id="Phobius"/>
    </source>
</evidence>
<evidence type="ECO:0000313" key="5">
    <source>
        <dbReference type="Proteomes" id="UP000772434"/>
    </source>
</evidence>
<feature type="transmembrane region" description="Helical" evidence="1">
    <location>
        <begin position="127"/>
        <end position="152"/>
    </location>
</feature>
<dbReference type="EMBL" id="JADNRY010000040">
    <property type="protein sequence ID" value="KAF9070512.1"/>
    <property type="molecule type" value="Genomic_DNA"/>
</dbReference>
<protein>
    <recommendedName>
        <fullName evidence="3">DUF6533 domain-containing protein</fullName>
    </recommendedName>
</protein>
<gene>
    <name evidence="4" type="ORF">BDP27DRAFT_1220601</name>
</gene>
<proteinExistence type="predicted"/>
<reference evidence="4" key="1">
    <citation type="submission" date="2020-11" db="EMBL/GenBank/DDBJ databases">
        <authorList>
            <consortium name="DOE Joint Genome Institute"/>
            <person name="Ahrendt S."/>
            <person name="Riley R."/>
            <person name="Andreopoulos W."/>
            <person name="Labutti K."/>
            <person name="Pangilinan J."/>
            <person name="Ruiz-Duenas F.J."/>
            <person name="Barrasa J.M."/>
            <person name="Sanchez-Garcia M."/>
            <person name="Camarero S."/>
            <person name="Miyauchi S."/>
            <person name="Serrano A."/>
            <person name="Linde D."/>
            <person name="Babiker R."/>
            <person name="Drula E."/>
            <person name="Ayuso-Fernandez I."/>
            <person name="Pacheco R."/>
            <person name="Padilla G."/>
            <person name="Ferreira P."/>
            <person name="Barriuso J."/>
            <person name="Kellner H."/>
            <person name="Castanera R."/>
            <person name="Alfaro M."/>
            <person name="Ramirez L."/>
            <person name="Pisabarro A.G."/>
            <person name="Kuo A."/>
            <person name="Tritt A."/>
            <person name="Lipzen A."/>
            <person name="He G."/>
            <person name="Yan M."/>
            <person name="Ng V."/>
            <person name="Cullen D."/>
            <person name="Martin F."/>
            <person name="Rosso M.-N."/>
            <person name="Henrissat B."/>
            <person name="Hibbett D."/>
            <person name="Martinez A.T."/>
            <person name="Grigoriev I.V."/>
        </authorList>
    </citation>
    <scope>NUCLEOTIDE SEQUENCE</scope>
    <source>
        <strain evidence="4">AH 40177</strain>
    </source>
</reference>
<feature type="transmembrane region" description="Helical" evidence="1">
    <location>
        <begin position="95"/>
        <end position="115"/>
    </location>
</feature>
<name>A0A9P5PXY0_9AGAR</name>